<dbReference type="PANTHER" id="PTHR10846">
    <property type="entry name" value="SODIUM/POTASSIUM/CALCIUM EXCHANGER"/>
    <property type="match status" value="1"/>
</dbReference>
<feature type="transmembrane region" description="Helical" evidence="5">
    <location>
        <begin position="249"/>
        <end position="269"/>
    </location>
</feature>
<protein>
    <recommendedName>
        <fullName evidence="6">Sodium/calcium exchanger membrane region domain-containing protein</fullName>
    </recommendedName>
</protein>
<keyword evidence="4 5" id="KW-0472">Membrane</keyword>
<sequence>MLWLQFFIVSVFIVVSGFKIAKYGDVIAEKTGLGKAWVGLILMASITSLPELITGISSVTMVGVPDIALGDIMGSCVYNLAILAVMDVFNQDVPIFKRAYKGHFLSSGFAVVLIAVPVISILFKGHMPAIGHVGLYTPVIIILYLVGLKSVYSAEKVAISEYVDSTVEALDYEHITLKKALVHYVINAAIIVAAATWLPFIAEGLAGSTGLGNTFMGTVFVAMTTSLPEVAVSIAAVRLGAQDMAIANMLGSNMFNIVILAIDDIFYTAGPLFSSVGENNALTGVMAMVMTAVVVIGLAFPRERKVFLRLGWETASLIVLWVATIYMLFASKGAVN</sequence>
<evidence type="ECO:0000259" key="6">
    <source>
        <dbReference type="Pfam" id="PF01699"/>
    </source>
</evidence>
<dbReference type="InterPro" id="IPR004837">
    <property type="entry name" value="NaCa_Exmemb"/>
</dbReference>
<feature type="transmembrane region" description="Helical" evidence="5">
    <location>
        <begin position="214"/>
        <end position="237"/>
    </location>
</feature>
<dbReference type="GO" id="GO:0005262">
    <property type="term" value="F:calcium channel activity"/>
    <property type="evidence" value="ECO:0007669"/>
    <property type="project" value="TreeGrafter"/>
</dbReference>
<feature type="domain" description="Sodium/calcium exchanger membrane region" evidence="6">
    <location>
        <begin position="184"/>
        <end position="329"/>
    </location>
</feature>
<dbReference type="InterPro" id="IPR004481">
    <property type="entry name" value="K/Na/Ca-exchanger"/>
</dbReference>
<feature type="transmembrane region" description="Helical" evidence="5">
    <location>
        <begin position="6"/>
        <end position="24"/>
    </location>
</feature>
<evidence type="ECO:0000256" key="1">
    <source>
        <dbReference type="ARBA" id="ARBA00004141"/>
    </source>
</evidence>
<feature type="transmembrane region" description="Helical" evidence="5">
    <location>
        <begin position="307"/>
        <end position="329"/>
    </location>
</feature>
<evidence type="ECO:0000313" key="7">
    <source>
        <dbReference type="EMBL" id="VAV83108.1"/>
    </source>
</evidence>
<dbReference type="Gene3D" id="1.20.1420.30">
    <property type="entry name" value="NCX, central ion-binding region"/>
    <property type="match status" value="1"/>
</dbReference>
<dbReference type="InterPro" id="IPR044880">
    <property type="entry name" value="NCX_ion-bd_dom_sf"/>
</dbReference>
<feature type="domain" description="Sodium/calcium exchanger membrane region" evidence="6">
    <location>
        <begin position="2"/>
        <end position="140"/>
    </location>
</feature>
<evidence type="ECO:0000256" key="5">
    <source>
        <dbReference type="SAM" id="Phobius"/>
    </source>
</evidence>
<feature type="transmembrane region" description="Helical" evidence="5">
    <location>
        <begin position="181"/>
        <end position="202"/>
    </location>
</feature>
<dbReference type="Pfam" id="PF01699">
    <property type="entry name" value="Na_Ca_ex"/>
    <property type="match status" value="2"/>
</dbReference>
<evidence type="ECO:0000256" key="2">
    <source>
        <dbReference type="ARBA" id="ARBA00022692"/>
    </source>
</evidence>
<gene>
    <name evidence="7" type="ORF">MNBD_DELTA01-165</name>
</gene>
<reference evidence="7" key="1">
    <citation type="submission" date="2018-06" db="EMBL/GenBank/DDBJ databases">
        <authorList>
            <person name="Zhirakovskaya E."/>
        </authorList>
    </citation>
    <scope>NUCLEOTIDE SEQUENCE</scope>
</reference>
<feature type="transmembrane region" description="Helical" evidence="5">
    <location>
        <begin position="102"/>
        <end position="123"/>
    </location>
</feature>
<dbReference type="GO" id="GO:0006874">
    <property type="term" value="P:intracellular calcium ion homeostasis"/>
    <property type="evidence" value="ECO:0007669"/>
    <property type="project" value="TreeGrafter"/>
</dbReference>
<dbReference type="EMBL" id="UOEA01000035">
    <property type="protein sequence ID" value="VAV83108.1"/>
    <property type="molecule type" value="Genomic_DNA"/>
</dbReference>
<evidence type="ECO:0000256" key="4">
    <source>
        <dbReference type="ARBA" id="ARBA00023136"/>
    </source>
</evidence>
<comment type="subcellular location">
    <subcellularLocation>
        <location evidence="1">Membrane</location>
        <topology evidence="1">Multi-pass membrane protein</topology>
    </subcellularLocation>
</comment>
<feature type="transmembrane region" description="Helical" evidence="5">
    <location>
        <begin position="129"/>
        <end position="146"/>
    </location>
</feature>
<feature type="transmembrane region" description="Helical" evidence="5">
    <location>
        <begin position="36"/>
        <end position="60"/>
    </location>
</feature>
<organism evidence="7">
    <name type="scientific">hydrothermal vent metagenome</name>
    <dbReference type="NCBI Taxonomy" id="652676"/>
    <lineage>
        <taxon>unclassified sequences</taxon>
        <taxon>metagenomes</taxon>
        <taxon>ecological metagenomes</taxon>
    </lineage>
</organism>
<proteinExistence type="predicted"/>
<dbReference type="GO" id="GO:0005886">
    <property type="term" value="C:plasma membrane"/>
    <property type="evidence" value="ECO:0007669"/>
    <property type="project" value="TreeGrafter"/>
</dbReference>
<dbReference type="PANTHER" id="PTHR10846:SF8">
    <property type="entry name" value="INNER MEMBRANE PROTEIN YRBG"/>
    <property type="match status" value="1"/>
</dbReference>
<keyword evidence="3 5" id="KW-1133">Transmembrane helix</keyword>
<keyword evidence="2 5" id="KW-0812">Transmembrane</keyword>
<accession>A0A3B0R5G3</accession>
<evidence type="ECO:0000256" key="3">
    <source>
        <dbReference type="ARBA" id="ARBA00022989"/>
    </source>
</evidence>
<name>A0A3B0R5G3_9ZZZZ</name>
<feature type="transmembrane region" description="Helical" evidence="5">
    <location>
        <begin position="72"/>
        <end position="90"/>
    </location>
</feature>
<dbReference type="AlphaFoldDB" id="A0A3B0R5G3"/>
<dbReference type="GO" id="GO:0008273">
    <property type="term" value="F:calcium, potassium:sodium antiporter activity"/>
    <property type="evidence" value="ECO:0007669"/>
    <property type="project" value="TreeGrafter"/>
</dbReference>
<feature type="transmembrane region" description="Helical" evidence="5">
    <location>
        <begin position="281"/>
        <end position="300"/>
    </location>
</feature>